<dbReference type="GO" id="GO:0070181">
    <property type="term" value="F:small ribosomal subunit rRNA binding"/>
    <property type="evidence" value="ECO:0007669"/>
    <property type="project" value="TreeGrafter"/>
</dbReference>
<organism evidence="9 10">
    <name type="scientific">Halonatronomonas betaini</name>
    <dbReference type="NCBI Taxonomy" id="2778430"/>
    <lineage>
        <taxon>Bacteria</taxon>
        <taxon>Bacillati</taxon>
        <taxon>Bacillota</taxon>
        <taxon>Clostridia</taxon>
        <taxon>Halanaerobiales</taxon>
        <taxon>Halarsenatibacteraceae</taxon>
        <taxon>Halonatronomonas</taxon>
    </lineage>
</organism>
<protein>
    <recommendedName>
        <fullName evidence="7 8">Small ribosomal subunit protein bS6</fullName>
    </recommendedName>
</protein>
<dbReference type="NCBIfam" id="TIGR00166">
    <property type="entry name" value="S6"/>
    <property type="match status" value="1"/>
</dbReference>
<evidence type="ECO:0000256" key="6">
    <source>
        <dbReference type="ARBA" id="ARBA00035104"/>
    </source>
</evidence>
<dbReference type="HAMAP" id="MF_00360">
    <property type="entry name" value="Ribosomal_bS6"/>
    <property type="match status" value="1"/>
</dbReference>
<comment type="similarity">
    <text evidence="1 8">Belongs to the bacterial ribosomal protein bS6 family.</text>
</comment>
<dbReference type="EMBL" id="JADPIE010000007">
    <property type="protein sequence ID" value="MBF8437715.1"/>
    <property type="molecule type" value="Genomic_DNA"/>
</dbReference>
<dbReference type="PROSITE" id="PS01048">
    <property type="entry name" value="RIBOSOMAL_S6"/>
    <property type="match status" value="1"/>
</dbReference>
<evidence type="ECO:0000256" key="4">
    <source>
        <dbReference type="ARBA" id="ARBA00022980"/>
    </source>
</evidence>
<evidence type="ECO:0000313" key="9">
    <source>
        <dbReference type="EMBL" id="MBF8437715.1"/>
    </source>
</evidence>
<dbReference type="SUPFAM" id="SSF54995">
    <property type="entry name" value="Ribosomal protein S6"/>
    <property type="match status" value="1"/>
</dbReference>
<keyword evidence="4 8" id="KW-0689">Ribosomal protein</keyword>
<dbReference type="AlphaFoldDB" id="A0A931AVV5"/>
<reference evidence="9" key="1">
    <citation type="submission" date="2020-11" db="EMBL/GenBank/DDBJ databases">
        <title>Halonatronomonas betainensis gen. nov., sp. nov. a novel haloalkaliphilic representative of the family Halanaerobiacae capable of betaine degradation.</title>
        <authorList>
            <person name="Boltyanskaya Y."/>
            <person name="Kevbrin V."/>
            <person name="Detkova E."/>
            <person name="Grouzdev D.S."/>
            <person name="Koziaeva V."/>
            <person name="Zhilina T."/>
        </authorList>
    </citation>
    <scope>NUCLEOTIDE SEQUENCE</scope>
    <source>
        <strain evidence="9">Z-7014</strain>
    </source>
</reference>
<dbReference type="InterPro" id="IPR014717">
    <property type="entry name" value="Transl_elong_EF1B/ribsomal_bS6"/>
</dbReference>
<name>A0A931AVV5_9FIRM</name>
<dbReference type="CDD" id="cd00473">
    <property type="entry name" value="bS6"/>
    <property type="match status" value="1"/>
</dbReference>
<keyword evidence="3 8" id="KW-0694">RNA-binding</keyword>
<accession>A0A931AVV5</accession>
<dbReference type="Pfam" id="PF01250">
    <property type="entry name" value="Ribosomal_S6"/>
    <property type="match status" value="1"/>
</dbReference>
<keyword evidence="5 8" id="KW-0687">Ribonucleoprotein</keyword>
<evidence type="ECO:0000256" key="7">
    <source>
        <dbReference type="ARBA" id="ARBA00035294"/>
    </source>
</evidence>
<dbReference type="InterPro" id="IPR035980">
    <property type="entry name" value="Ribosomal_bS6_sf"/>
</dbReference>
<evidence type="ECO:0000256" key="3">
    <source>
        <dbReference type="ARBA" id="ARBA00022884"/>
    </source>
</evidence>
<keyword evidence="10" id="KW-1185">Reference proteome</keyword>
<dbReference type="PANTHER" id="PTHR21011:SF1">
    <property type="entry name" value="SMALL RIBOSOMAL SUBUNIT PROTEIN BS6M"/>
    <property type="match status" value="1"/>
</dbReference>
<dbReference type="InterPro" id="IPR000529">
    <property type="entry name" value="Ribosomal_bS6"/>
</dbReference>
<evidence type="ECO:0000256" key="2">
    <source>
        <dbReference type="ARBA" id="ARBA00022730"/>
    </source>
</evidence>
<dbReference type="Gene3D" id="3.30.70.60">
    <property type="match status" value="1"/>
</dbReference>
<evidence type="ECO:0000256" key="5">
    <source>
        <dbReference type="ARBA" id="ARBA00023274"/>
    </source>
</evidence>
<dbReference type="RefSeq" id="WP_270454722.1">
    <property type="nucleotide sequence ID" value="NZ_JADPIE010000007.1"/>
</dbReference>
<gene>
    <name evidence="8 9" type="primary">rpsF</name>
    <name evidence="9" type="ORF">I0Q91_11525</name>
</gene>
<evidence type="ECO:0000256" key="1">
    <source>
        <dbReference type="ARBA" id="ARBA00009512"/>
    </source>
</evidence>
<dbReference type="Proteomes" id="UP000621436">
    <property type="component" value="Unassembled WGS sequence"/>
</dbReference>
<keyword evidence="2 8" id="KW-0699">rRNA-binding</keyword>
<dbReference type="GO" id="GO:0003735">
    <property type="term" value="F:structural constituent of ribosome"/>
    <property type="evidence" value="ECO:0007669"/>
    <property type="project" value="InterPro"/>
</dbReference>
<dbReference type="GO" id="GO:0006412">
    <property type="term" value="P:translation"/>
    <property type="evidence" value="ECO:0007669"/>
    <property type="project" value="UniProtKB-UniRule"/>
</dbReference>
<comment type="caution">
    <text evidence="9">The sequence shown here is derived from an EMBL/GenBank/DDBJ whole genome shotgun (WGS) entry which is preliminary data.</text>
</comment>
<dbReference type="GO" id="GO:1990904">
    <property type="term" value="C:ribonucleoprotein complex"/>
    <property type="evidence" value="ECO:0007669"/>
    <property type="project" value="UniProtKB-KW"/>
</dbReference>
<sequence length="97" mass="11358">MRRRNYEATFILNNEITEEEHEAAVERIKNSVEGSAGDITELEDWGEKRLAYPINDLYSGYYYMLNFEGNADTVDELERNLKLIGGVMRYMVIRVDE</sequence>
<dbReference type="PANTHER" id="PTHR21011">
    <property type="entry name" value="MITOCHONDRIAL 28S RIBOSOMAL PROTEIN S6"/>
    <property type="match status" value="1"/>
</dbReference>
<proteinExistence type="inferred from homology"/>
<evidence type="ECO:0000256" key="8">
    <source>
        <dbReference type="HAMAP-Rule" id="MF_00360"/>
    </source>
</evidence>
<comment type="function">
    <text evidence="6 8">Binds together with bS18 to 16S ribosomal RNA.</text>
</comment>
<dbReference type="InterPro" id="IPR020814">
    <property type="entry name" value="Ribosomal_S6_plastid/chlpt"/>
</dbReference>
<dbReference type="InterPro" id="IPR020815">
    <property type="entry name" value="Ribosomal_bS6_CS"/>
</dbReference>
<evidence type="ECO:0000313" key="10">
    <source>
        <dbReference type="Proteomes" id="UP000621436"/>
    </source>
</evidence>
<dbReference type="GO" id="GO:0005840">
    <property type="term" value="C:ribosome"/>
    <property type="evidence" value="ECO:0007669"/>
    <property type="project" value="UniProtKB-KW"/>
</dbReference>
<dbReference type="GO" id="GO:0005737">
    <property type="term" value="C:cytoplasm"/>
    <property type="evidence" value="ECO:0007669"/>
    <property type="project" value="UniProtKB-ARBA"/>
</dbReference>